<dbReference type="EMBL" id="CMVM020000346">
    <property type="status" value="NOT_ANNOTATED_CDS"/>
    <property type="molecule type" value="Genomic_DNA"/>
</dbReference>
<reference evidence="3" key="1">
    <citation type="submission" date="2013-10" db="EMBL/GenBank/DDBJ databases">
        <title>Genome sequencing of Onchocerca volvulus.</title>
        <authorList>
            <person name="Cotton J."/>
            <person name="Tsai J."/>
            <person name="Stanley E."/>
            <person name="Tracey A."/>
            <person name="Holroyd N."/>
            <person name="Lustigman S."/>
            <person name="Berriman M."/>
        </authorList>
    </citation>
    <scope>NUCLEOTIDE SEQUENCE</scope>
</reference>
<sequence length="746" mass="86618">MHSAFQLLLLASVLAASHQKLELVRCDGGKNHSFCWWAVDIVATARKPHLYHNGKSAMIENNINRICNAANHSRYGISFVDVSLFDGENIKILAEVSYYCCKNCSEFKRYDEQKKIENLLDHYYKKRLEPLLDTDKYCFNINSDKEKNIVDDAPCIFILNHNSKMKVYSGPMLWNQIDQTIFKIRHLRAIDPQMTCLSRKIRKDDINSLASLFRIDNGCNNISTIGTDEKCWQVPGEYFVFCCCWSNPFNCTYSPKTELITEKNKEIWLKLAKIRNPKSALETQSIIFGNKFLFAESKGADTIPGLNEPRYHCLHIQFLKGEKFLYNWIVINPEKIQSRYRFCTLTIAVSFQNNKIKSNKKVIDPNPKGSKGSWQLIISDIFDKSEIRPFTSCYHQSSAYLRVGLVGAAECVRSFDFQSRTEIFMNERKLIRYTLAQQSMLTSDRKRNLTCTIYHTHPLEDPYCHLNTSFESERTIFQYYSCTCETKNINAQSEQCDVGSDAQIFSPKDWNRPTCFFTNTTDRRPLYIFGKEIPMDSFQEISEHKTIETPICVMALSISNFGLFYRLHTFHYPHFQLENGIAARRFSVTKEKSFSTYTTLCNSNRTISCNNKIDLIRHLLTYVIHIHSKTKIPQSYDRCTVFENTKRIERCSSSLGCYSFNRLDKGKVMTGCVDRIPALVRKLPNLSPLAWCRQITYQENRYRCRAYKGTTNLTTSGILCCCQKDCFIMMDEDEYGFNPFEIGFRS</sequence>
<accession>A0A8R1TK23</accession>
<evidence type="ECO:0000313" key="3">
    <source>
        <dbReference type="Proteomes" id="UP000024404"/>
    </source>
</evidence>
<protein>
    <recommendedName>
        <fullName evidence="4">Kringle domain-containing protein</fullName>
    </recommendedName>
</protein>
<organism evidence="2 3">
    <name type="scientific">Onchocerca volvulus</name>
    <dbReference type="NCBI Taxonomy" id="6282"/>
    <lineage>
        <taxon>Eukaryota</taxon>
        <taxon>Metazoa</taxon>
        <taxon>Ecdysozoa</taxon>
        <taxon>Nematoda</taxon>
        <taxon>Chromadorea</taxon>
        <taxon>Rhabditida</taxon>
        <taxon>Spirurina</taxon>
        <taxon>Spiruromorpha</taxon>
        <taxon>Filarioidea</taxon>
        <taxon>Onchocercidae</taxon>
        <taxon>Onchocerca</taxon>
    </lineage>
</organism>
<feature type="signal peptide" evidence="1">
    <location>
        <begin position="1"/>
        <end position="15"/>
    </location>
</feature>
<keyword evidence="3" id="KW-1185">Reference proteome</keyword>
<dbReference type="Proteomes" id="UP000024404">
    <property type="component" value="Unassembled WGS sequence"/>
</dbReference>
<dbReference type="EnsemblMetazoa" id="OVOC10963.1">
    <property type="protein sequence ID" value="OVOC10963.1"/>
    <property type="gene ID" value="WBGene00247772"/>
</dbReference>
<evidence type="ECO:0000256" key="1">
    <source>
        <dbReference type="SAM" id="SignalP"/>
    </source>
</evidence>
<evidence type="ECO:0000313" key="2">
    <source>
        <dbReference type="EnsemblMetazoa" id="OVOC10963.1"/>
    </source>
</evidence>
<dbReference type="AlphaFoldDB" id="A0A8R1TK23"/>
<evidence type="ECO:0008006" key="4">
    <source>
        <dbReference type="Google" id="ProtNLM"/>
    </source>
</evidence>
<feature type="chain" id="PRO_5035940184" description="Kringle domain-containing protein" evidence="1">
    <location>
        <begin position="16"/>
        <end position="746"/>
    </location>
</feature>
<name>A0A8R1TK23_ONCVO</name>
<keyword evidence="1" id="KW-0732">Signal</keyword>
<proteinExistence type="predicted"/>
<reference evidence="2" key="2">
    <citation type="submission" date="2022-06" db="UniProtKB">
        <authorList>
            <consortium name="EnsemblMetazoa"/>
        </authorList>
    </citation>
    <scope>IDENTIFICATION</scope>
</reference>